<accession>A0A916IT32</accession>
<dbReference type="Gene3D" id="3.40.50.2000">
    <property type="entry name" value="Glycogen Phosphorylase B"/>
    <property type="match status" value="2"/>
</dbReference>
<dbReference type="PANTHER" id="PTHR12526">
    <property type="entry name" value="GLYCOSYLTRANSFERASE"/>
    <property type="match status" value="1"/>
</dbReference>
<organism evidence="3 4">
    <name type="scientific">Cupriavidus yeoncheonensis</name>
    <dbReference type="NCBI Taxonomy" id="1462994"/>
    <lineage>
        <taxon>Bacteria</taxon>
        <taxon>Pseudomonadati</taxon>
        <taxon>Pseudomonadota</taxon>
        <taxon>Betaproteobacteria</taxon>
        <taxon>Burkholderiales</taxon>
        <taxon>Burkholderiaceae</taxon>
        <taxon>Cupriavidus</taxon>
    </lineage>
</organism>
<dbReference type="RefSeq" id="WP_211947158.1">
    <property type="nucleotide sequence ID" value="NZ_CAJPUY010000007.1"/>
</dbReference>
<dbReference type="InterPro" id="IPR015393">
    <property type="entry name" value="DUF1972"/>
</dbReference>
<dbReference type="GO" id="GO:0016757">
    <property type="term" value="F:glycosyltransferase activity"/>
    <property type="evidence" value="ECO:0007669"/>
    <property type="project" value="InterPro"/>
</dbReference>
<name>A0A916IT32_9BURK</name>
<evidence type="ECO:0000313" key="4">
    <source>
        <dbReference type="Proteomes" id="UP000672934"/>
    </source>
</evidence>
<sequence>MKTLRILGIRGLPAAHGGFETFAEHLALFLVEQGWKVIVYCQEEGKGDTVYDTWQGIHRIRIPVSGNGPRSTIVFDGKTIAHASKHNDLCLTLGYNTALFCAVLRVKGIPNIINMDGIEWSRAKWGIAAKTWFYLNERAGCLLGNHLIADHPEIKKHLQTRTSAEKITTIPYGANSISNSDTVHIHNFKLQRYKYLTLIARPEPENSVLEAVNAFSRKPRGQKLVVLGNYYPDTNGYHRAVMEAASDEVLFTGAIYDKGVVESLRHNCTAYIHGHRVGGTNPSLVEAMGAGNAIIAHNNKFNRWVATEAAAYFDDSESLSELFDGLLDNAEALQRMRSASFHRFQDSFTWPAILRQYESLLMKHYVRMN</sequence>
<dbReference type="PANTHER" id="PTHR12526:SF638">
    <property type="entry name" value="SPORE COAT PROTEIN SA"/>
    <property type="match status" value="1"/>
</dbReference>
<proteinExistence type="predicted"/>
<dbReference type="AlphaFoldDB" id="A0A916IT32"/>
<feature type="domain" description="DUF1972" evidence="2">
    <location>
        <begin position="1"/>
        <end position="174"/>
    </location>
</feature>
<comment type="caution">
    <text evidence="3">The sequence shown here is derived from an EMBL/GenBank/DDBJ whole genome shotgun (WGS) entry which is preliminary data.</text>
</comment>
<dbReference type="Pfam" id="PF09314">
    <property type="entry name" value="DUF1972"/>
    <property type="match status" value="1"/>
</dbReference>
<dbReference type="EMBL" id="CAJPUY010000007">
    <property type="protein sequence ID" value="CAG2140122.1"/>
    <property type="molecule type" value="Genomic_DNA"/>
</dbReference>
<feature type="domain" description="Glycosyl transferase family 1" evidence="1">
    <location>
        <begin position="193"/>
        <end position="340"/>
    </location>
</feature>
<dbReference type="Pfam" id="PF00534">
    <property type="entry name" value="Glycos_transf_1"/>
    <property type="match status" value="1"/>
</dbReference>
<gene>
    <name evidence="3" type="ORF">LMG31506_02167</name>
</gene>
<evidence type="ECO:0008006" key="5">
    <source>
        <dbReference type="Google" id="ProtNLM"/>
    </source>
</evidence>
<reference evidence="3" key="1">
    <citation type="submission" date="2021-03" db="EMBL/GenBank/DDBJ databases">
        <authorList>
            <person name="Peeters C."/>
        </authorList>
    </citation>
    <scope>NUCLEOTIDE SEQUENCE</scope>
    <source>
        <strain evidence="3">LMG 31506</strain>
    </source>
</reference>
<protein>
    <recommendedName>
        <fullName evidence="5">Glycosyltransferase family 1 protein</fullName>
    </recommendedName>
</protein>
<dbReference type="Proteomes" id="UP000672934">
    <property type="component" value="Unassembled WGS sequence"/>
</dbReference>
<dbReference type="SUPFAM" id="SSF53756">
    <property type="entry name" value="UDP-Glycosyltransferase/glycogen phosphorylase"/>
    <property type="match status" value="1"/>
</dbReference>
<evidence type="ECO:0000259" key="2">
    <source>
        <dbReference type="Pfam" id="PF09314"/>
    </source>
</evidence>
<evidence type="ECO:0000259" key="1">
    <source>
        <dbReference type="Pfam" id="PF00534"/>
    </source>
</evidence>
<dbReference type="InterPro" id="IPR001296">
    <property type="entry name" value="Glyco_trans_1"/>
</dbReference>
<evidence type="ECO:0000313" key="3">
    <source>
        <dbReference type="EMBL" id="CAG2140122.1"/>
    </source>
</evidence>
<keyword evidence="4" id="KW-1185">Reference proteome</keyword>